<feature type="transmembrane region" description="Helical" evidence="1">
    <location>
        <begin position="78"/>
        <end position="100"/>
    </location>
</feature>
<dbReference type="RefSeq" id="WP_091099065.1">
    <property type="nucleotide sequence ID" value="NZ_FNXE01000022.1"/>
</dbReference>
<dbReference type="SUPFAM" id="SSF54001">
    <property type="entry name" value="Cysteine proteinases"/>
    <property type="match status" value="1"/>
</dbReference>
<evidence type="ECO:0000256" key="1">
    <source>
        <dbReference type="SAM" id="Phobius"/>
    </source>
</evidence>
<gene>
    <name evidence="2" type="ORF">SAMN02927937_01737</name>
</gene>
<proteinExistence type="predicted"/>
<name>A0A1H6LIJ8_9FLAO</name>
<evidence type="ECO:0000313" key="3">
    <source>
        <dbReference type="Proteomes" id="UP000199634"/>
    </source>
</evidence>
<reference evidence="2 3" key="1">
    <citation type="submission" date="2016-10" db="EMBL/GenBank/DDBJ databases">
        <authorList>
            <person name="de Groot N.N."/>
        </authorList>
    </citation>
    <scope>NUCLEOTIDE SEQUENCE [LARGE SCALE GENOMIC DNA]</scope>
    <source>
        <strain evidence="2 3">CGMCC 1.10825</strain>
    </source>
</reference>
<dbReference type="InterPro" id="IPR038765">
    <property type="entry name" value="Papain-like_cys_pep_sf"/>
</dbReference>
<feature type="transmembrane region" description="Helical" evidence="1">
    <location>
        <begin position="21"/>
        <end position="41"/>
    </location>
</feature>
<dbReference type="EMBL" id="FNXE01000022">
    <property type="protein sequence ID" value="SEH84400.1"/>
    <property type="molecule type" value="Genomic_DNA"/>
</dbReference>
<dbReference type="Gene3D" id="3.10.620.30">
    <property type="match status" value="1"/>
</dbReference>
<keyword evidence="3" id="KW-1185">Reference proteome</keyword>
<keyword evidence="1" id="KW-0812">Transmembrane</keyword>
<evidence type="ECO:0008006" key="4">
    <source>
        <dbReference type="Google" id="ProtNLM"/>
    </source>
</evidence>
<evidence type="ECO:0000313" key="2">
    <source>
        <dbReference type="EMBL" id="SEH84400.1"/>
    </source>
</evidence>
<feature type="transmembrane region" description="Helical" evidence="1">
    <location>
        <begin position="53"/>
        <end position="71"/>
    </location>
</feature>
<organism evidence="2 3">
    <name type="scientific">Paenimyroides marinum</name>
    <dbReference type="NCBI Taxonomy" id="1159016"/>
    <lineage>
        <taxon>Bacteria</taxon>
        <taxon>Pseudomonadati</taxon>
        <taxon>Bacteroidota</taxon>
        <taxon>Flavobacteriia</taxon>
        <taxon>Flavobacteriales</taxon>
        <taxon>Flavobacteriaceae</taxon>
        <taxon>Paenimyroides</taxon>
    </lineage>
</organism>
<dbReference type="Proteomes" id="UP000199634">
    <property type="component" value="Unassembled WGS sequence"/>
</dbReference>
<accession>A0A1H6LIJ8</accession>
<dbReference type="STRING" id="1159016.SAMN02927937_01737"/>
<sequence length="309" mass="36009">MKKPNIKLLRTLNKFSLPKPWDTIIIFLLTVLILIPVFIIMHQNLIDPEWPLHLDRILLFLVITLIVTYCLHYIKRFLFFAIVLYLLVLLFGTLFTGYGFKSVFEDYRSMIYAMSDNPNPQDIIVSKLLPFPNKSKILKAIEFDNPQVRNFAVGATSKHFRNIKGYREYRQIIQCFAIFKEIQSKWNYVNDPKNREYIATASESLQHFSGDCDDHSILMAASIRAIGGTPRLIHTKEHMYPEMLIGTKADLENVIYLIKEVLFVQESKGRTIHYHIDERGKIWLNLDYTAKYPGGPFMSEEILGELTLN</sequence>
<protein>
    <recommendedName>
        <fullName evidence="4">Transglutaminase</fullName>
    </recommendedName>
</protein>
<dbReference type="OrthoDB" id="1523787at2"/>
<keyword evidence="1" id="KW-0472">Membrane</keyword>
<keyword evidence="1" id="KW-1133">Transmembrane helix</keyword>
<dbReference type="AlphaFoldDB" id="A0A1H6LIJ8"/>